<evidence type="ECO:0000313" key="4">
    <source>
        <dbReference type="EMBL" id="TGE10340.1"/>
    </source>
</evidence>
<reference evidence="4 5" key="1">
    <citation type="submission" date="2019-04" db="EMBL/GenBank/DDBJ databases">
        <authorList>
            <person name="Feng G."/>
            <person name="Zhang J."/>
            <person name="Zhu H."/>
        </authorList>
    </citation>
    <scope>NUCLEOTIDE SEQUENCE [LARGE SCALE GENOMIC DNA]</scope>
    <source>
        <strain evidence="4 5">92R-1</strain>
    </source>
</reference>
<evidence type="ECO:0000256" key="3">
    <source>
        <dbReference type="ARBA" id="ARBA00023002"/>
    </source>
</evidence>
<keyword evidence="3" id="KW-0560">Oxidoreductase</keyword>
<dbReference type="Gene3D" id="3.40.50.720">
    <property type="entry name" value="NAD(P)-binding Rossmann-like Domain"/>
    <property type="match status" value="1"/>
</dbReference>
<evidence type="ECO:0000313" key="5">
    <source>
        <dbReference type="Proteomes" id="UP000298337"/>
    </source>
</evidence>
<evidence type="ECO:0000256" key="2">
    <source>
        <dbReference type="ARBA" id="ARBA00022857"/>
    </source>
</evidence>
<organism evidence="4 5">
    <name type="scientific">Hymenobacter fodinae</name>
    <dbReference type="NCBI Taxonomy" id="2510796"/>
    <lineage>
        <taxon>Bacteria</taxon>
        <taxon>Pseudomonadati</taxon>
        <taxon>Bacteroidota</taxon>
        <taxon>Cytophagia</taxon>
        <taxon>Cytophagales</taxon>
        <taxon>Hymenobacteraceae</taxon>
        <taxon>Hymenobacter</taxon>
    </lineage>
</organism>
<dbReference type="PANTHER" id="PTHR43639:SF1">
    <property type="entry name" value="SHORT-CHAIN DEHYDROGENASE_REDUCTASE FAMILY PROTEIN"/>
    <property type="match status" value="1"/>
</dbReference>
<dbReference type="SUPFAM" id="SSF51735">
    <property type="entry name" value="NAD(P)-binding Rossmann-fold domains"/>
    <property type="match status" value="1"/>
</dbReference>
<dbReference type="FunFam" id="3.40.50.720:FF:000374">
    <property type="entry name" value="3-oxoacyl-(Acyl-carrier-protein) reductase"/>
    <property type="match status" value="1"/>
</dbReference>
<dbReference type="PRINTS" id="PR00081">
    <property type="entry name" value="GDHRDH"/>
</dbReference>
<gene>
    <name evidence="4" type="ORF">EU556_05855</name>
</gene>
<dbReference type="InterPro" id="IPR036291">
    <property type="entry name" value="NAD(P)-bd_dom_sf"/>
</dbReference>
<comment type="caution">
    <text evidence="4">The sequence shown here is derived from an EMBL/GenBank/DDBJ whole genome shotgun (WGS) entry which is preliminary data.</text>
</comment>
<accession>A0A4Z0PEY0</accession>
<dbReference type="EMBL" id="SRLA01000001">
    <property type="protein sequence ID" value="TGE10340.1"/>
    <property type="molecule type" value="Genomic_DNA"/>
</dbReference>
<comment type="similarity">
    <text evidence="1">Belongs to the short-chain dehydrogenases/reductases (SDR) family.</text>
</comment>
<dbReference type="PANTHER" id="PTHR43639">
    <property type="entry name" value="OXIDOREDUCTASE, SHORT-CHAIN DEHYDROGENASE/REDUCTASE FAMILY (AFU_ORTHOLOGUE AFUA_5G02870)"/>
    <property type="match status" value="1"/>
</dbReference>
<keyword evidence="5" id="KW-1185">Reference proteome</keyword>
<dbReference type="Pfam" id="PF13561">
    <property type="entry name" value="adh_short_C2"/>
    <property type="match status" value="1"/>
</dbReference>
<dbReference type="GO" id="GO:0016491">
    <property type="term" value="F:oxidoreductase activity"/>
    <property type="evidence" value="ECO:0007669"/>
    <property type="project" value="UniProtKB-KW"/>
</dbReference>
<dbReference type="OrthoDB" id="9804104at2"/>
<sequence length="253" mass="26410">MTTSTIALITGGSRGIGKDTALSLAKQGTNVLLTYQSKEAEALATVAEIQALGQQAAALQLDTADVSSFEAFYAQVTATLSTTFGAERFDFLINNAGSGLGASFAETTEAQFDHMLHVHFKGVFFLTQKALPLLQDGGRIINISTGLTRSVFPNRAAYASMKGAIEVLTKHQAQELGPRRITVNVVAPGAIATDFSGGIVRDNPQVNAHIAEQTALGRAGLASDVGGVIAFLCSDAAGWITGQRLEVSGGMHL</sequence>
<keyword evidence="2" id="KW-0521">NADP</keyword>
<proteinExistence type="inferred from homology"/>
<evidence type="ECO:0000256" key="1">
    <source>
        <dbReference type="ARBA" id="ARBA00006484"/>
    </source>
</evidence>
<name>A0A4Z0PEY0_9BACT</name>
<dbReference type="Proteomes" id="UP000298337">
    <property type="component" value="Unassembled WGS sequence"/>
</dbReference>
<dbReference type="PRINTS" id="PR00080">
    <property type="entry name" value="SDRFAMILY"/>
</dbReference>
<dbReference type="RefSeq" id="WP_135431932.1">
    <property type="nucleotide sequence ID" value="NZ_SRLA01000001.1"/>
</dbReference>
<dbReference type="InterPro" id="IPR002347">
    <property type="entry name" value="SDR_fam"/>
</dbReference>
<protein>
    <submittedName>
        <fullName evidence="4">SDR family oxidoreductase</fullName>
    </submittedName>
</protein>
<dbReference type="AlphaFoldDB" id="A0A4Z0PEY0"/>